<protein>
    <submittedName>
        <fullName evidence="1">DUF4280 domain-containing protein</fullName>
    </submittedName>
</protein>
<dbReference type="RefSeq" id="WP_140593648.1">
    <property type="nucleotide sequence ID" value="NZ_VFWZ01000003.1"/>
</dbReference>
<dbReference type="OrthoDB" id="4825649at2"/>
<dbReference type="Proteomes" id="UP000315540">
    <property type="component" value="Unassembled WGS sequence"/>
</dbReference>
<reference evidence="1 2" key="1">
    <citation type="submission" date="2019-06" db="EMBL/GenBank/DDBJ databases">
        <authorList>
            <person name="Meng X."/>
        </authorList>
    </citation>
    <scope>NUCLEOTIDE SEQUENCE [LARGE SCALE GENOMIC DNA]</scope>
    <source>
        <strain evidence="1 2">M625</strain>
    </source>
</reference>
<proteinExistence type="predicted"/>
<keyword evidence="2" id="KW-1185">Reference proteome</keyword>
<organism evidence="1 2">
    <name type="scientific">Aquimarina algicola</name>
    <dbReference type="NCBI Taxonomy" id="2589995"/>
    <lineage>
        <taxon>Bacteria</taxon>
        <taxon>Pseudomonadati</taxon>
        <taxon>Bacteroidota</taxon>
        <taxon>Flavobacteriia</taxon>
        <taxon>Flavobacteriales</taxon>
        <taxon>Flavobacteriaceae</taxon>
        <taxon>Aquimarina</taxon>
    </lineage>
</organism>
<accession>A0A504J5L9</accession>
<gene>
    <name evidence="1" type="ORF">FHK87_13125</name>
</gene>
<evidence type="ECO:0000313" key="1">
    <source>
        <dbReference type="EMBL" id="TPN86206.1"/>
    </source>
</evidence>
<name>A0A504J5L9_9FLAO</name>
<sequence>MANQVCNEATISCTFGSATSSLVVLPTNEVNADSQPAATVNDYIPLVNIMSFGECSSESNPEVASATSAAQGVLTPMPCVPVTTTPWSPGMSDILINSMNALDDSSTCNCEWAGVISVSNAGEEDVVDS</sequence>
<dbReference type="Pfam" id="PF14107">
    <property type="entry name" value="DUF4280"/>
    <property type="match status" value="1"/>
</dbReference>
<evidence type="ECO:0000313" key="2">
    <source>
        <dbReference type="Proteomes" id="UP000315540"/>
    </source>
</evidence>
<comment type="caution">
    <text evidence="1">The sequence shown here is derived from an EMBL/GenBank/DDBJ whole genome shotgun (WGS) entry which is preliminary data.</text>
</comment>
<dbReference type="InterPro" id="IPR025460">
    <property type="entry name" value="DUF4280"/>
</dbReference>
<dbReference type="EMBL" id="VFWZ01000003">
    <property type="protein sequence ID" value="TPN86206.1"/>
    <property type="molecule type" value="Genomic_DNA"/>
</dbReference>
<dbReference type="AlphaFoldDB" id="A0A504J5L9"/>